<accession>A0A7W7T292</accession>
<dbReference type="InterPro" id="IPR027417">
    <property type="entry name" value="P-loop_NTPase"/>
</dbReference>
<keyword evidence="3" id="KW-1185">Reference proteome</keyword>
<dbReference type="SUPFAM" id="SSF52200">
    <property type="entry name" value="Toll/Interleukin receptor TIR domain"/>
    <property type="match status" value="1"/>
</dbReference>
<evidence type="ECO:0000256" key="1">
    <source>
        <dbReference type="SAM" id="MobiDB-lite"/>
    </source>
</evidence>
<dbReference type="RefSeq" id="WP_184668669.1">
    <property type="nucleotide sequence ID" value="NZ_BAABAI010000013.1"/>
</dbReference>
<feature type="compositionally biased region" description="Low complexity" evidence="1">
    <location>
        <begin position="487"/>
        <end position="501"/>
    </location>
</feature>
<dbReference type="SUPFAM" id="SSF52540">
    <property type="entry name" value="P-loop containing nucleoside triphosphate hydrolases"/>
    <property type="match status" value="1"/>
</dbReference>
<name>A0A7W7T292_9PSEU</name>
<feature type="region of interest" description="Disordered" evidence="1">
    <location>
        <begin position="459"/>
        <end position="517"/>
    </location>
</feature>
<dbReference type="SUPFAM" id="SSF48452">
    <property type="entry name" value="TPR-like"/>
    <property type="match status" value="1"/>
</dbReference>
<dbReference type="AlphaFoldDB" id="A0A7W7T292"/>
<proteinExistence type="predicted"/>
<evidence type="ECO:0000313" key="3">
    <source>
        <dbReference type="Proteomes" id="UP000542674"/>
    </source>
</evidence>
<evidence type="ECO:0000313" key="2">
    <source>
        <dbReference type="EMBL" id="MBB4965229.1"/>
    </source>
</evidence>
<protein>
    <recommendedName>
        <fullName evidence="4">Tetratricopeptide repeat protein</fullName>
    </recommendedName>
</protein>
<organism evidence="2 3">
    <name type="scientific">Saccharothrix violaceirubra</name>
    <dbReference type="NCBI Taxonomy" id="413306"/>
    <lineage>
        <taxon>Bacteria</taxon>
        <taxon>Bacillati</taxon>
        <taxon>Actinomycetota</taxon>
        <taxon>Actinomycetes</taxon>
        <taxon>Pseudonocardiales</taxon>
        <taxon>Pseudonocardiaceae</taxon>
        <taxon>Saccharothrix</taxon>
    </lineage>
</organism>
<dbReference type="Proteomes" id="UP000542674">
    <property type="component" value="Unassembled WGS sequence"/>
</dbReference>
<sequence length="1092" mass="116553">MTTAGNTDPVDRVPARIAWTASPSITLTYLADDDALLVDVLPGTSRAEVDRHGGLSIGLDGGDPLALPVCVCLVGFASTRGPAARLAREYLGEEIWRHATGLPTDADSDTWFVLTESAKTDALARWAAFAHREFGDVAGLRTLALPAAGKVRDVFISHAQEDRAVMTAFAEQLAEAGLDVFMDDTSRPRPDALASAKVFLAYSSATHPRLPAGLWSLLAAHRAAGAHGHRVLTVDPDTAPRGEVDLLHRVRESVALVDAPFGPTGDDVGADGFVGRLAELVRVHEALRDDGSVVLVRGADGIGKTSLVERYAALFRAVFPGGVHWTGPLGAGRDDAETLARYHAEVRRVAVALRIAVEGVERRRLRRLVADHFDALGRRVLWVVDDVPPDLAPETLDQLVIPSRHVCTVLTGRGVPGRWTWSTVDLDPLSTVDAELLAVHALPLPRAALDRSRHTARSRHAAIGTDTGSHDTGPAGHATGNPMSASTVHRAVPVRPRTTTTPRRKPFAGPTPHHPRFTPAPTVFDLAGGHALALTVAAAAVRVDPDAAAVAPAGDPRSLVDFLVAHVLARVGDGARTVLRLAALLDAAPLPEPLIVAVVDVVAPGTDVPDALDGLAVLRLARQSDGGWCVHPMVGAAVVRVDSPADLAAVARAAAAVLSRLLTTPDVVELWYHARALAAVDLVPDTGRAGLLRLVSRWHERIGEPGVAAAMLDDASAVVPHDPRDLVDAARVKIAAGAFEAAGADARRAVALAVDDRTRYVARALAARALDHLGHHPDAEPSAPGGPPTCLSTVDSFLAALAAAVSRRLRGRPVEGIALLAPVLERAPGEPAWRDRRAELRLELARLHLQAGQPATAHRLTEEVLADHAAAGLDLHDRCLEAKGLRAEATLALDLADVDPRPDHWEHRLDELHARYRRTLGEEDPLTLTAAVHRDRALVTLGKPGQALDTLIRTEELVARHLGEDHALRYRTRLVIGLACGRLRQFPRQRAILDGLLRRQVAALGAAHPDTLEAKVDLGIALAHTGDPTRARALVDDALSHLRDVLDLATDRRASFGQMLLQLFPKRVALFDQVLDRHRGETGWGHDSRHAP</sequence>
<reference evidence="2 3" key="1">
    <citation type="submission" date="2020-08" db="EMBL/GenBank/DDBJ databases">
        <title>Sequencing the genomes of 1000 actinobacteria strains.</title>
        <authorList>
            <person name="Klenk H.-P."/>
        </authorList>
    </citation>
    <scope>NUCLEOTIDE SEQUENCE [LARGE SCALE GENOMIC DNA]</scope>
    <source>
        <strain evidence="2 3">DSM 45084</strain>
    </source>
</reference>
<comment type="caution">
    <text evidence="2">The sequence shown here is derived from an EMBL/GenBank/DDBJ whole genome shotgun (WGS) entry which is preliminary data.</text>
</comment>
<dbReference type="InterPro" id="IPR035897">
    <property type="entry name" value="Toll_tir_struct_dom_sf"/>
</dbReference>
<dbReference type="Gene3D" id="3.40.50.10140">
    <property type="entry name" value="Toll/interleukin-1 receptor homology (TIR) domain"/>
    <property type="match status" value="1"/>
</dbReference>
<dbReference type="InterPro" id="IPR011990">
    <property type="entry name" value="TPR-like_helical_dom_sf"/>
</dbReference>
<evidence type="ECO:0008006" key="4">
    <source>
        <dbReference type="Google" id="ProtNLM"/>
    </source>
</evidence>
<dbReference type="Gene3D" id="1.25.40.10">
    <property type="entry name" value="Tetratricopeptide repeat domain"/>
    <property type="match status" value="2"/>
</dbReference>
<dbReference type="EMBL" id="JACHJS010000001">
    <property type="protein sequence ID" value="MBB4965229.1"/>
    <property type="molecule type" value="Genomic_DNA"/>
</dbReference>
<gene>
    <name evidence="2" type="ORF">F4559_002588</name>
</gene>
<dbReference type="Gene3D" id="3.40.50.300">
    <property type="entry name" value="P-loop containing nucleotide triphosphate hydrolases"/>
    <property type="match status" value="1"/>
</dbReference>